<dbReference type="PANTHER" id="PTHR43395:SF1">
    <property type="entry name" value="CHEMOTAXIS PROTEIN CHEA"/>
    <property type="match status" value="1"/>
</dbReference>
<dbReference type="GO" id="GO:0000155">
    <property type="term" value="F:phosphorelay sensor kinase activity"/>
    <property type="evidence" value="ECO:0007669"/>
    <property type="project" value="InterPro"/>
</dbReference>
<evidence type="ECO:0000256" key="8">
    <source>
        <dbReference type="PROSITE-ProRule" id="PRU00169"/>
    </source>
</evidence>
<evidence type="ECO:0000259" key="12">
    <source>
        <dbReference type="PROSITE" id="PS50851"/>
    </source>
</evidence>
<evidence type="ECO:0000256" key="2">
    <source>
        <dbReference type="ARBA" id="ARBA00012438"/>
    </source>
</evidence>
<organism evidence="14 15">
    <name type="scientific">Moorena producens PAL-8-15-08-1</name>
    <dbReference type="NCBI Taxonomy" id="1458985"/>
    <lineage>
        <taxon>Bacteria</taxon>
        <taxon>Bacillati</taxon>
        <taxon>Cyanobacteriota</taxon>
        <taxon>Cyanophyceae</taxon>
        <taxon>Coleofasciculales</taxon>
        <taxon>Coleofasciculaceae</taxon>
        <taxon>Moorena</taxon>
    </lineage>
</organism>
<dbReference type="PRINTS" id="PR00344">
    <property type="entry name" value="BCTRLSENSOR"/>
</dbReference>
<dbReference type="SMART" id="SM00387">
    <property type="entry name" value="HATPase_c"/>
    <property type="match status" value="1"/>
</dbReference>
<evidence type="ECO:0000256" key="7">
    <source>
        <dbReference type="PROSITE-ProRule" id="PRU00110"/>
    </source>
</evidence>
<dbReference type="SUPFAM" id="SSF55874">
    <property type="entry name" value="ATPase domain of HSP90 chaperone/DNA topoisomerase II/histidine kinase"/>
    <property type="match status" value="1"/>
</dbReference>
<dbReference type="Pfam" id="PF00072">
    <property type="entry name" value="Response_reg"/>
    <property type="match status" value="1"/>
</dbReference>
<dbReference type="InterPro" id="IPR036641">
    <property type="entry name" value="HPT_dom_sf"/>
</dbReference>
<dbReference type="InterPro" id="IPR011006">
    <property type="entry name" value="CheY-like_superfamily"/>
</dbReference>
<dbReference type="GO" id="GO:0005737">
    <property type="term" value="C:cytoplasm"/>
    <property type="evidence" value="ECO:0007669"/>
    <property type="project" value="InterPro"/>
</dbReference>
<dbReference type="FunFam" id="3.30.565.10:FF:000016">
    <property type="entry name" value="Chemotaxis protein CheA, putative"/>
    <property type="match status" value="1"/>
</dbReference>
<feature type="region of interest" description="Disordered" evidence="9">
    <location>
        <begin position="327"/>
        <end position="347"/>
    </location>
</feature>
<name>A0A1D8TQW9_9CYAN</name>
<dbReference type="InterPro" id="IPR001789">
    <property type="entry name" value="Sig_transdc_resp-reg_receiver"/>
</dbReference>
<feature type="domain" description="Histidine kinase" evidence="10">
    <location>
        <begin position="610"/>
        <end position="882"/>
    </location>
</feature>
<gene>
    <name evidence="14" type="ORF">BJP34_11865</name>
</gene>
<evidence type="ECO:0000313" key="15">
    <source>
        <dbReference type="Proteomes" id="UP000177870"/>
    </source>
</evidence>
<dbReference type="Proteomes" id="UP000177870">
    <property type="component" value="Chromosome"/>
</dbReference>
<dbReference type="Pfam" id="PF01627">
    <property type="entry name" value="Hpt"/>
    <property type="match status" value="1"/>
</dbReference>
<sequence>MTNDPKIREQSYRYFLQEAPELLQVLENDLLSLSENYSINKVNNLMRTTHTLKGAAASIGLETIATVAHSLEDVFKALFNPDLSIDPDIEALLFQAYECLRLPLTAELTGGQIDDTEIKNRTAAVVAQLQEKLGDCFGHESYLPTSLELGFDVTQSIFEVGVSQGLDLIQAALNSHNPTEISITVRHQADIFLGLGESLNLPGFAAIAKNAIAALDNHPNQVVTIAKTALCDFVAAQAAVLEGDRTQGGQPSMVLQQLADLRYSSQNSQLTIQNESSVLGNGKEQDLNRVESGLEEVEGVVNNSSVTHPESNRRKQSQLVEMIWGESTPLDEQTSDQSKKLQRSKQTQINVLDGEIASPEPEVGTEKNVVFHNMGMIDGDNENKEQGQEPEIITDEIIPPIGNARNSPLNSSHLAITSSNQHPSTPSSRDLSGTVRINIEHLEYLNYTIGELLTNQNRQLLENEQLLAAVRVLLNRIQQHQQVLEQVQDWYDRLFILRQQQQIRQRLQVSKFNVEGLNKNKATDPNLKSSSYSWQEKTLQVSKFNVEGLNKNKATNPNSAANLPYSNAKAEQLNNQGLLATLGSQPANFQHTNFQPTNQGQKATLSAKPFAKRGLRPPLREREQATNLLDTDYFDDLELKRYSTPELEIQSVLEEAVQLTEAALDIELFSTQSSKTLEQQRRLLTNHRDVLMDARMLPLGEVFSRFPPVLKQLSASHHKLVELKISGHDVLVDKVVAQKLYDPMLHLVRNAFDHGIETPALRQQQGKPEKGLIEISACHRGRHLVIEVFDDGPGLNFERIRQLAIERELIDLEQSNRLSEAQLRNLLFEPGFSTVSGVNNLSGRGVGLDVVLNQVKALRGSVQVDSSPDLGTRFRLQIPLSLTIDKLLLCQAGNQVYGLITDQVSQIIIPQENQLRSWKDGKVLYLGTGSDQQLVKVYQLGQVLDYSSVLSPFSVTHRHQPVVPKETIRPIILIHYQDQLVGLEVDQLLGDQELVIRPFGTMIVPPPYVNGGSILADGRLTLVLDGTELIQYLSEQQTNASQRLQVGTLKVKSLSPDQATEPIETLSQKQLPPSTLEPFWLRHKSKVLLVDDSITLRHTLAMTLEKNGYHVFQAQDGYEGIEQLQHQTDIQLIICDIEMPRMNGFEFLKYCQQDPALVDIPVVILTSRSNDKHRLIAAQLGAKAYITKPYLEHKLLTTVTDVVEPI</sequence>
<dbReference type="PROSITE" id="PS50109">
    <property type="entry name" value="HIS_KIN"/>
    <property type="match status" value="1"/>
</dbReference>
<reference evidence="15" key="1">
    <citation type="submission" date="2016-10" db="EMBL/GenBank/DDBJ databases">
        <title>Comparative genomics uncovers the prolific and rare metabolic potential of the cyanobacterial genus Moorea.</title>
        <authorList>
            <person name="Leao T."/>
            <person name="Castelao G."/>
            <person name="Korobeynikov A."/>
            <person name="Monroe E.A."/>
            <person name="Podell S."/>
            <person name="Glukhov E."/>
            <person name="Allen E."/>
            <person name="Gerwick W.H."/>
            <person name="Gerwick L."/>
        </authorList>
    </citation>
    <scope>NUCLEOTIDE SEQUENCE [LARGE SCALE GENOMIC DNA]</scope>
    <source>
        <strain evidence="15">PAL-8-15-08-1</strain>
    </source>
</reference>
<dbReference type="InterPro" id="IPR008207">
    <property type="entry name" value="Sig_transdc_His_kin_Hpt_dom"/>
</dbReference>
<proteinExistence type="predicted"/>
<dbReference type="KEGG" id="mpro:BJP34_11865"/>
<keyword evidence="4" id="KW-0808">Transferase</keyword>
<dbReference type="Gene3D" id="1.20.120.160">
    <property type="entry name" value="HPT domain"/>
    <property type="match status" value="1"/>
</dbReference>
<feature type="modified residue" description="Phosphohistidine" evidence="7">
    <location>
        <position position="50"/>
    </location>
</feature>
<dbReference type="InterPro" id="IPR036890">
    <property type="entry name" value="HATPase_C_sf"/>
</dbReference>
<dbReference type="SMART" id="SM01231">
    <property type="entry name" value="H-kinase_dim"/>
    <property type="match status" value="1"/>
</dbReference>
<dbReference type="PROSITE" id="PS50851">
    <property type="entry name" value="CHEW"/>
    <property type="match status" value="1"/>
</dbReference>
<evidence type="ECO:0000256" key="3">
    <source>
        <dbReference type="ARBA" id="ARBA00022553"/>
    </source>
</evidence>
<comment type="catalytic activity">
    <reaction evidence="1">
        <text>ATP + protein L-histidine = ADP + protein N-phospho-L-histidine.</text>
        <dbReference type="EC" id="2.7.13.3"/>
    </reaction>
</comment>
<dbReference type="PROSITE" id="PS50110">
    <property type="entry name" value="RESPONSE_REGULATORY"/>
    <property type="match status" value="1"/>
</dbReference>
<dbReference type="Pfam" id="PF01584">
    <property type="entry name" value="CheW"/>
    <property type="match status" value="1"/>
</dbReference>
<evidence type="ECO:0000259" key="11">
    <source>
        <dbReference type="PROSITE" id="PS50110"/>
    </source>
</evidence>
<dbReference type="SUPFAM" id="SSF50341">
    <property type="entry name" value="CheW-like"/>
    <property type="match status" value="1"/>
</dbReference>
<dbReference type="PANTHER" id="PTHR43395">
    <property type="entry name" value="SENSOR HISTIDINE KINASE CHEA"/>
    <property type="match status" value="1"/>
</dbReference>
<dbReference type="Pfam" id="PF02518">
    <property type="entry name" value="HATPase_c"/>
    <property type="match status" value="1"/>
</dbReference>
<evidence type="ECO:0000256" key="1">
    <source>
        <dbReference type="ARBA" id="ARBA00000085"/>
    </source>
</evidence>
<dbReference type="AlphaFoldDB" id="A0A1D8TQW9"/>
<dbReference type="InterPro" id="IPR002545">
    <property type="entry name" value="CheW-lke_dom"/>
</dbReference>
<dbReference type="Gene3D" id="2.30.30.40">
    <property type="entry name" value="SH3 Domains"/>
    <property type="match status" value="1"/>
</dbReference>
<feature type="domain" description="Response regulatory" evidence="11">
    <location>
        <begin position="1086"/>
        <end position="1203"/>
    </location>
</feature>
<dbReference type="InterPro" id="IPR051315">
    <property type="entry name" value="Bact_Chemotaxis_CheA"/>
</dbReference>
<dbReference type="InterPro" id="IPR036061">
    <property type="entry name" value="CheW-like_dom_sf"/>
</dbReference>
<dbReference type="Gene3D" id="3.40.50.2300">
    <property type="match status" value="1"/>
</dbReference>
<dbReference type="InterPro" id="IPR005467">
    <property type="entry name" value="His_kinase_dom"/>
</dbReference>
<dbReference type="EMBL" id="CP017599">
    <property type="protein sequence ID" value="AOX00061.1"/>
    <property type="molecule type" value="Genomic_DNA"/>
</dbReference>
<keyword evidence="5 14" id="KW-0418">Kinase</keyword>
<dbReference type="InterPro" id="IPR004105">
    <property type="entry name" value="CheA-like_dim"/>
</dbReference>
<feature type="domain" description="CheW-like" evidence="12">
    <location>
        <begin position="884"/>
        <end position="1035"/>
    </location>
</feature>
<feature type="domain" description="HPt" evidence="13">
    <location>
        <begin position="4"/>
        <end position="107"/>
    </location>
</feature>
<feature type="modified residue" description="4-aspartylphosphate" evidence="8">
    <location>
        <position position="1136"/>
    </location>
</feature>
<protein>
    <recommendedName>
        <fullName evidence="2">histidine kinase</fullName>
        <ecNumber evidence="2">2.7.13.3</ecNumber>
    </recommendedName>
</protein>
<accession>A0A1D8TQW9</accession>
<evidence type="ECO:0000313" key="14">
    <source>
        <dbReference type="EMBL" id="AOX00061.1"/>
    </source>
</evidence>
<dbReference type="InterPro" id="IPR003594">
    <property type="entry name" value="HATPase_dom"/>
</dbReference>
<dbReference type="SUPFAM" id="SSF52172">
    <property type="entry name" value="CheY-like"/>
    <property type="match status" value="1"/>
</dbReference>
<dbReference type="OrthoDB" id="291966at2"/>
<dbReference type="GO" id="GO:0006935">
    <property type="term" value="P:chemotaxis"/>
    <property type="evidence" value="ECO:0007669"/>
    <property type="project" value="InterPro"/>
</dbReference>
<dbReference type="SMART" id="SM00260">
    <property type="entry name" value="CheW"/>
    <property type="match status" value="1"/>
</dbReference>
<dbReference type="CDD" id="cd00088">
    <property type="entry name" value="HPT"/>
    <property type="match status" value="1"/>
</dbReference>
<dbReference type="PROSITE" id="PS50894">
    <property type="entry name" value="HPT"/>
    <property type="match status" value="1"/>
</dbReference>
<dbReference type="InterPro" id="IPR004358">
    <property type="entry name" value="Sig_transdc_His_kin-like_C"/>
</dbReference>
<dbReference type="SUPFAM" id="SSF47226">
    <property type="entry name" value="Histidine-containing phosphotransfer domain, HPT domain"/>
    <property type="match status" value="1"/>
</dbReference>
<keyword evidence="3 8" id="KW-0597">Phosphoprotein</keyword>
<evidence type="ECO:0000256" key="9">
    <source>
        <dbReference type="SAM" id="MobiDB-lite"/>
    </source>
</evidence>
<dbReference type="SMART" id="SM00073">
    <property type="entry name" value="HPT"/>
    <property type="match status" value="1"/>
</dbReference>
<dbReference type="STRING" id="1458985.BJP34_11865"/>
<evidence type="ECO:0000256" key="4">
    <source>
        <dbReference type="ARBA" id="ARBA00022679"/>
    </source>
</evidence>
<keyword evidence="6" id="KW-0902">Two-component regulatory system</keyword>
<dbReference type="Gene3D" id="3.30.565.10">
    <property type="entry name" value="Histidine kinase-like ATPase, C-terminal domain"/>
    <property type="match status" value="1"/>
</dbReference>
<dbReference type="EC" id="2.7.13.3" evidence="2"/>
<dbReference type="SMART" id="SM00448">
    <property type="entry name" value="REC"/>
    <property type="match status" value="1"/>
</dbReference>
<evidence type="ECO:0000259" key="10">
    <source>
        <dbReference type="PROSITE" id="PS50109"/>
    </source>
</evidence>
<evidence type="ECO:0000256" key="6">
    <source>
        <dbReference type="ARBA" id="ARBA00023012"/>
    </source>
</evidence>
<feature type="region of interest" description="Disordered" evidence="9">
    <location>
        <begin position="412"/>
        <end position="431"/>
    </location>
</feature>
<evidence type="ECO:0000259" key="13">
    <source>
        <dbReference type="PROSITE" id="PS50894"/>
    </source>
</evidence>
<evidence type="ECO:0000256" key="5">
    <source>
        <dbReference type="ARBA" id="ARBA00022777"/>
    </source>
</evidence>